<evidence type="ECO:0000256" key="2">
    <source>
        <dbReference type="ARBA" id="ARBA00022729"/>
    </source>
</evidence>
<gene>
    <name evidence="5" type="ORF">LXT12_03380</name>
</gene>
<organism evidence="5 6">
    <name type="scientific">Pelomonas caseinilytica</name>
    <dbReference type="NCBI Taxonomy" id="2906763"/>
    <lineage>
        <taxon>Bacteria</taxon>
        <taxon>Pseudomonadati</taxon>
        <taxon>Pseudomonadota</taxon>
        <taxon>Betaproteobacteria</taxon>
        <taxon>Burkholderiales</taxon>
        <taxon>Sphaerotilaceae</taxon>
        <taxon>Roseateles</taxon>
    </lineage>
</organism>
<sequence length="207" mass="21421">MPAAPASSPAAATDASDPGATLSRAPTAAGPGVAGGDEGYSMLPYTTRGYLGINVGQAKFGTACGTGGYACDDPRVSGYFYTGGLFNDWLGVELGYMNSGRAERAGGRSRAEGLAASLLLRAPMGPFSAFVKGGALYGETKVSAGPLSDVTAGKRRGWAPVFGGGLGYDFTAHHGVVLEWSRAKLRFPGEDERRKVDTTSLGYVYRF</sequence>
<comment type="caution">
    <text evidence="5">The sequence shown here is derived from an EMBL/GenBank/DDBJ whole genome shotgun (WGS) entry which is preliminary data.</text>
</comment>
<feature type="domain" description="Outer membrane protein beta-barrel" evidence="4">
    <location>
        <begin position="47"/>
        <end position="207"/>
    </location>
</feature>
<feature type="region of interest" description="Disordered" evidence="3">
    <location>
        <begin position="1"/>
        <end position="30"/>
    </location>
</feature>
<dbReference type="SUPFAM" id="SSF56925">
    <property type="entry name" value="OMPA-like"/>
    <property type="match status" value="1"/>
</dbReference>
<dbReference type="EMBL" id="JAJTWT010000001">
    <property type="protein sequence ID" value="MCE4536298.1"/>
    <property type="molecule type" value="Genomic_DNA"/>
</dbReference>
<proteinExistence type="predicted"/>
<reference evidence="5 6" key="1">
    <citation type="submission" date="2021-12" db="EMBL/GenBank/DDBJ databases">
        <title>Genome seq of p7.</title>
        <authorList>
            <person name="Seo T."/>
        </authorList>
    </citation>
    <scope>NUCLEOTIDE SEQUENCE [LARGE SCALE GENOMIC DNA]</scope>
    <source>
        <strain evidence="5 6">P7</strain>
    </source>
</reference>
<dbReference type="RefSeq" id="WP_233389438.1">
    <property type="nucleotide sequence ID" value="NZ_JAJTWT010000001.1"/>
</dbReference>
<dbReference type="InterPro" id="IPR027385">
    <property type="entry name" value="Beta-barrel_OMP"/>
</dbReference>
<evidence type="ECO:0000256" key="3">
    <source>
        <dbReference type="SAM" id="MobiDB-lite"/>
    </source>
</evidence>
<evidence type="ECO:0000256" key="1">
    <source>
        <dbReference type="ARBA" id="ARBA00004442"/>
    </source>
</evidence>
<evidence type="ECO:0000313" key="5">
    <source>
        <dbReference type="EMBL" id="MCE4536298.1"/>
    </source>
</evidence>
<protein>
    <submittedName>
        <fullName evidence="5">Outer membrane beta-barrel protein</fullName>
    </submittedName>
</protein>
<evidence type="ECO:0000259" key="4">
    <source>
        <dbReference type="Pfam" id="PF13505"/>
    </source>
</evidence>
<name>A0ABS8XBM3_9BURK</name>
<comment type="subcellular location">
    <subcellularLocation>
        <location evidence="1">Cell outer membrane</location>
    </subcellularLocation>
</comment>
<evidence type="ECO:0000313" key="6">
    <source>
        <dbReference type="Proteomes" id="UP001201463"/>
    </source>
</evidence>
<keyword evidence="6" id="KW-1185">Reference proteome</keyword>
<accession>A0ABS8XBM3</accession>
<dbReference type="Pfam" id="PF13505">
    <property type="entry name" value="OMP_b-brl"/>
    <property type="match status" value="1"/>
</dbReference>
<dbReference type="Proteomes" id="UP001201463">
    <property type="component" value="Unassembled WGS sequence"/>
</dbReference>
<dbReference type="InterPro" id="IPR011250">
    <property type="entry name" value="OMP/PagP_B-barrel"/>
</dbReference>
<keyword evidence="2" id="KW-0732">Signal</keyword>
<dbReference type="Gene3D" id="2.40.160.20">
    <property type="match status" value="1"/>
</dbReference>